<keyword evidence="2" id="KW-1185">Reference proteome</keyword>
<dbReference type="AlphaFoldDB" id="A0A3Q0SHD0"/>
<proteinExistence type="predicted"/>
<organism evidence="1 2">
    <name type="scientific">Amphilophus citrinellus</name>
    <name type="common">Midas cichlid</name>
    <name type="synonym">Cichlasoma citrinellum</name>
    <dbReference type="NCBI Taxonomy" id="61819"/>
    <lineage>
        <taxon>Eukaryota</taxon>
        <taxon>Metazoa</taxon>
        <taxon>Chordata</taxon>
        <taxon>Craniata</taxon>
        <taxon>Vertebrata</taxon>
        <taxon>Euteleostomi</taxon>
        <taxon>Actinopterygii</taxon>
        <taxon>Neopterygii</taxon>
        <taxon>Teleostei</taxon>
        <taxon>Neoteleostei</taxon>
        <taxon>Acanthomorphata</taxon>
        <taxon>Ovalentaria</taxon>
        <taxon>Cichlomorphae</taxon>
        <taxon>Cichliformes</taxon>
        <taxon>Cichlidae</taxon>
        <taxon>New World cichlids</taxon>
        <taxon>Cichlasomatinae</taxon>
        <taxon>Heroini</taxon>
        <taxon>Amphilophus</taxon>
    </lineage>
</organism>
<accession>A0A3Q0SHD0</accession>
<evidence type="ECO:0000313" key="1">
    <source>
        <dbReference type="Ensembl" id="ENSACIP00000021083.1"/>
    </source>
</evidence>
<reference evidence="1" key="2">
    <citation type="submission" date="2025-09" db="UniProtKB">
        <authorList>
            <consortium name="Ensembl"/>
        </authorList>
    </citation>
    <scope>IDENTIFICATION</scope>
</reference>
<dbReference type="OMA" id="YMLECIS"/>
<dbReference type="Proteomes" id="UP000261340">
    <property type="component" value="Unplaced"/>
</dbReference>
<dbReference type="GeneTree" id="ENSGT01060000248756"/>
<reference evidence="1" key="1">
    <citation type="submission" date="2025-08" db="UniProtKB">
        <authorList>
            <consortium name="Ensembl"/>
        </authorList>
    </citation>
    <scope>IDENTIFICATION</scope>
</reference>
<protein>
    <submittedName>
        <fullName evidence="1">Uncharacterized protein</fullName>
    </submittedName>
</protein>
<evidence type="ECO:0000313" key="2">
    <source>
        <dbReference type="Proteomes" id="UP000261340"/>
    </source>
</evidence>
<sequence>MDNSKTNSRIICPYGLKYMLECISRVALLSQSANITEITKQYLLELLGFAKTFPETNPKDVLFYFHEQWGKLSSNMSKQ</sequence>
<dbReference type="Ensembl" id="ENSACIT00000021631.1">
    <property type="protein sequence ID" value="ENSACIP00000021083.1"/>
    <property type="gene ID" value="ENSACIG00000016382.1"/>
</dbReference>
<name>A0A3Q0SHD0_AMPCI</name>